<evidence type="ECO:0000256" key="1">
    <source>
        <dbReference type="ARBA" id="ARBA00004496"/>
    </source>
</evidence>
<feature type="domain" description="RecX first three-helical" evidence="7">
    <location>
        <begin position="9"/>
        <end position="46"/>
    </location>
</feature>
<organism evidence="8 9">
    <name type="scientific">Bipolaricaulis sibiricus</name>
    <dbReference type="NCBI Taxonomy" id="2501609"/>
    <lineage>
        <taxon>Bacteria</taxon>
        <taxon>Candidatus Bipolaricaulota</taxon>
        <taxon>Candidatus Bipolaricaulia</taxon>
        <taxon>Candidatus Bipolaricaulales</taxon>
        <taxon>Candidatus Bipolaricaulaceae</taxon>
        <taxon>Candidatus Bipolaricaulis</taxon>
    </lineage>
</organism>
<dbReference type="InterPro" id="IPR036388">
    <property type="entry name" value="WH-like_DNA-bd_sf"/>
</dbReference>
<evidence type="ECO:0000313" key="9">
    <source>
        <dbReference type="Proteomes" id="UP000287233"/>
    </source>
</evidence>
<comment type="similarity">
    <text evidence="2 5">Belongs to the RecX family.</text>
</comment>
<protein>
    <recommendedName>
        <fullName evidence="3 5">Regulatory protein RecX</fullName>
    </recommendedName>
</protein>
<evidence type="ECO:0000256" key="2">
    <source>
        <dbReference type="ARBA" id="ARBA00009695"/>
    </source>
</evidence>
<sequence length="173" mass="18877">MKARDESTALAYIARLVAHRPRTVAEVEQRLAGKGFPPDVVRTALATAQRAGVLDDALFARLYAEDRLLSRPCARSILDRELRDRGVDPALAAHAAGAALPELTERDLARRALIARLPLWERLDPKVALNRAAAFLLRRGFAPSLAKAIIEETLPMGRSLTAEHAENAAEATE</sequence>
<keyword evidence="4 5" id="KW-0963">Cytoplasm</keyword>
<name>A0A410FVA6_BIPS1</name>
<dbReference type="HAMAP" id="MF_01114">
    <property type="entry name" value="RecX"/>
    <property type="match status" value="1"/>
</dbReference>
<dbReference type="AlphaFoldDB" id="A0A410FVA6"/>
<dbReference type="PANTHER" id="PTHR33602">
    <property type="entry name" value="REGULATORY PROTEIN RECX FAMILY PROTEIN"/>
    <property type="match status" value="1"/>
</dbReference>
<dbReference type="Gene3D" id="1.10.10.10">
    <property type="entry name" value="Winged helix-like DNA-binding domain superfamily/Winged helix DNA-binding domain"/>
    <property type="match status" value="2"/>
</dbReference>
<evidence type="ECO:0000259" key="7">
    <source>
        <dbReference type="Pfam" id="PF21982"/>
    </source>
</evidence>
<accession>A0A410FVA6</accession>
<dbReference type="EMBL" id="CP034928">
    <property type="protein sequence ID" value="QAA77007.1"/>
    <property type="molecule type" value="Genomic_DNA"/>
</dbReference>
<comment type="function">
    <text evidence="5">Modulates RecA activity.</text>
</comment>
<dbReference type="Pfam" id="PF21982">
    <property type="entry name" value="RecX_HTH1"/>
    <property type="match status" value="1"/>
</dbReference>
<comment type="subcellular location">
    <subcellularLocation>
        <location evidence="1 5">Cytoplasm</location>
    </subcellularLocation>
</comment>
<dbReference type="InterPro" id="IPR003783">
    <property type="entry name" value="Regulatory_RecX"/>
</dbReference>
<dbReference type="Pfam" id="PF02631">
    <property type="entry name" value="RecX_HTH2"/>
    <property type="match status" value="1"/>
</dbReference>
<proteinExistence type="inferred from homology"/>
<reference evidence="9" key="1">
    <citation type="submission" date="2018-12" db="EMBL/GenBank/DDBJ databases">
        <title>Complete genome sequence of an uncultured bacterium of the candidate phylum Bipolaricaulota.</title>
        <authorList>
            <person name="Kadnikov V.V."/>
            <person name="Mardanov A.V."/>
            <person name="Beletsky A.V."/>
            <person name="Frank Y.A."/>
            <person name="Karnachuk O.V."/>
            <person name="Ravin N.V."/>
        </authorList>
    </citation>
    <scope>NUCLEOTIDE SEQUENCE [LARGE SCALE GENOMIC DNA]</scope>
</reference>
<evidence type="ECO:0000259" key="6">
    <source>
        <dbReference type="Pfam" id="PF02631"/>
    </source>
</evidence>
<dbReference type="GO" id="GO:0005737">
    <property type="term" value="C:cytoplasm"/>
    <property type="evidence" value="ECO:0007669"/>
    <property type="project" value="UniProtKB-SubCell"/>
</dbReference>
<dbReference type="GO" id="GO:0006282">
    <property type="term" value="P:regulation of DNA repair"/>
    <property type="evidence" value="ECO:0007669"/>
    <property type="project" value="UniProtKB-UniRule"/>
</dbReference>
<dbReference type="Proteomes" id="UP000287233">
    <property type="component" value="Chromosome"/>
</dbReference>
<evidence type="ECO:0000256" key="3">
    <source>
        <dbReference type="ARBA" id="ARBA00018111"/>
    </source>
</evidence>
<dbReference type="KEGG" id="bih:BIP78_1241"/>
<dbReference type="PANTHER" id="PTHR33602:SF1">
    <property type="entry name" value="REGULATORY PROTEIN RECX FAMILY PROTEIN"/>
    <property type="match status" value="1"/>
</dbReference>
<dbReference type="InterPro" id="IPR053926">
    <property type="entry name" value="RecX_HTH_1st"/>
</dbReference>
<feature type="domain" description="RecX second three-helical" evidence="6">
    <location>
        <begin position="55"/>
        <end position="95"/>
    </location>
</feature>
<dbReference type="InterPro" id="IPR053924">
    <property type="entry name" value="RecX_HTH_2nd"/>
</dbReference>
<evidence type="ECO:0000256" key="4">
    <source>
        <dbReference type="ARBA" id="ARBA00022490"/>
    </source>
</evidence>
<gene>
    <name evidence="5" type="primary">recX</name>
    <name evidence="8" type="ORF">BIP78_1241</name>
</gene>
<evidence type="ECO:0000313" key="8">
    <source>
        <dbReference type="EMBL" id="QAA77007.1"/>
    </source>
</evidence>
<evidence type="ECO:0000256" key="5">
    <source>
        <dbReference type="HAMAP-Rule" id="MF_01114"/>
    </source>
</evidence>